<evidence type="ECO:0000313" key="3">
    <source>
        <dbReference type="Proteomes" id="UP000789706"/>
    </source>
</evidence>
<keyword evidence="3" id="KW-1185">Reference proteome</keyword>
<reference evidence="2" key="1">
    <citation type="submission" date="2021-06" db="EMBL/GenBank/DDBJ databases">
        <authorList>
            <person name="Kallberg Y."/>
            <person name="Tangrot J."/>
            <person name="Rosling A."/>
        </authorList>
    </citation>
    <scope>NUCLEOTIDE SEQUENCE</scope>
    <source>
        <strain evidence="2">AZ414A</strain>
    </source>
</reference>
<gene>
    <name evidence="2" type="ORF">DEBURN_LOCUS7274</name>
</gene>
<organism evidence="2 3">
    <name type="scientific">Diversispora eburnea</name>
    <dbReference type="NCBI Taxonomy" id="1213867"/>
    <lineage>
        <taxon>Eukaryota</taxon>
        <taxon>Fungi</taxon>
        <taxon>Fungi incertae sedis</taxon>
        <taxon>Mucoromycota</taxon>
        <taxon>Glomeromycotina</taxon>
        <taxon>Glomeromycetes</taxon>
        <taxon>Diversisporales</taxon>
        <taxon>Diversisporaceae</taxon>
        <taxon>Diversispora</taxon>
    </lineage>
</organism>
<dbReference type="Proteomes" id="UP000789706">
    <property type="component" value="Unassembled WGS sequence"/>
</dbReference>
<accession>A0A9N9B3R6</accession>
<dbReference type="EMBL" id="CAJVPK010000853">
    <property type="protein sequence ID" value="CAG8554554.1"/>
    <property type="molecule type" value="Genomic_DNA"/>
</dbReference>
<dbReference type="AlphaFoldDB" id="A0A9N9B3R6"/>
<name>A0A9N9B3R6_9GLOM</name>
<protein>
    <submittedName>
        <fullName evidence="2">10342_t:CDS:1</fullName>
    </submittedName>
</protein>
<feature type="compositionally biased region" description="Acidic residues" evidence="1">
    <location>
        <begin position="92"/>
        <end position="101"/>
    </location>
</feature>
<proteinExistence type="predicted"/>
<comment type="caution">
    <text evidence="2">The sequence shown here is derived from an EMBL/GenBank/DDBJ whole genome shotgun (WGS) entry which is preliminary data.</text>
</comment>
<feature type="compositionally biased region" description="Basic and acidic residues" evidence="1">
    <location>
        <begin position="74"/>
        <end position="91"/>
    </location>
</feature>
<evidence type="ECO:0000313" key="2">
    <source>
        <dbReference type="EMBL" id="CAG8554554.1"/>
    </source>
</evidence>
<sequence length="101" mass="11706">MSTQIFVNGLYLEFYIHIFTLTLVNLPDTYSKFTTPTYLYYKSTSSQEILIPVNPTEAAINKLTKTMTAIMSQLDKKEEEESSKETNTESKEDFEDEELDE</sequence>
<evidence type="ECO:0000256" key="1">
    <source>
        <dbReference type="SAM" id="MobiDB-lite"/>
    </source>
</evidence>
<feature type="region of interest" description="Disordered" evidence="1">
    <location>
        <begin position="72"/>
        <end position="101"/>
    </location>
</feature>